<accession>A0ABT9Z600</accession>
<keyword evidence="1" id="KW-1133">Transmembrane helix</keyword>
<dbReference type="PANTHER" id="PTHR36834:SF1">
    <property type="entry name" value="INTEGRAL MEMBRANE PROTEIN"/>
    <property type="match status" value="1"/>
</dbReference>
<dbReference type="PANTHER" id="PTHR36834">
    <property type="entry name" value="MEMBRANE PROTEIN-RELATED"/>
    <property type="match status" value="1"/>
</dbReference>
<keyword evidence="4" id="KW-1185">Reference proteome</keyword>
<keyword evidence="1" id="KW-0472">Membrane</keyword>
<keyword evidence="1" id="KW-0812">Transmembrane</keyword>
<comment type="caution">
    <text evidence="3">The sequence shown here is derived from an EMBL/GenBank/DDBJ whole genome shotgun (WGS) entry which is preliminary data.</text>
</comment>
<feature type="transmembrane region" description="Helical" evidence="1">
    <location>
        <begin position="132"/>
        <end position="152"/>
    </location>
</feature>
<dbReference type="InterPro" id="IPR006976">
    <property type="entry name" value="VanZ-like"/>
</dbReference>
<organism evidence="3 4">
    <name type="scientific">Metabacillus niabensis</name>
    <dbReference type="NCBI Taxonomy" id="324854"/>
    <lineage>
        <taxon>Bacteria</taxon>
        <taxon>Bacillati</taxon>
        <taxon>Bacillota</taxon>
        <taxon>Bacilli</taxon>
        <taxon>Bacillales</taxon>
        <taxon>Bacillaceae</taxon>
        <taxon>Metabacillus</taxon>
    </lineage>
</organism>
<evidence type="ECO:0000256" key="1">
    <source>
        <dbReference type="SAM" id="Phobius"/>
    </source>
</evidence>
<feature type="transmembrane region" description="Helical" evidence="1">
    <location>
        <begin position="77"/>
        <end position="94"/>
    </location>
</feature>
<proteinExistence type="predicted"/>
<feature type="domain" description="VanZ-like" evidence="2">
    <location>
        <begin position="13"/>
        <end position="148"/>
    </location>
</feature>
<gene>
    <name evidence="3" type="ORF">J2S02_004028</name>
</gene>
<protein>
    <submittedName>
        <fullName evidence="3">Glycopeptide antibiotics resistance protein</fullName>
    </submittedName>
</protein>
<dbReference type="RefSeq" id="WP_174881562.1">
    <property type="nucleotide sequence ID" value="NZ_CADEPK010000369.1"/>
</dbReference>
<name>A0ABT9Z600_9BACI</name>
<reference evidence="3 4" key="1">
    <citation type="submission" date="2023-07" db="EMBL/GenBank/DDBJ databases">
        <title>Genomic Encyclopedia of Type Strains, Phase IV (KMG-IV): sequencing the most valuable type-strain genomes for metagenomic binning, comparative biology and taxonomic classification.</title>
        <authorList>
            <person name="Goeker M."/>
        </authorList>
    </citation>
    <scope>NUCLEOTIDE SEQUENCE [LARGE SCALE GENOMIC DNA]</scope>
    <source>
        <strain evidence="3 4">DSM 17723</strain>
    </source>
</reference>
<feature type="transmembrane region" description="Helical" evidence="1">
    <location>
        <begin position="7"/>
        <end position="29"/>
    </location>
</feature>
<evidence type="ECO:0000313" key="3">
    <source>
        <dbReference type="EMBL" id="MDQ0227681.1"/>
    </source>
</evidence>
<dbReference type="EMBL" id="JAUSTZ010000011">
    <property type="protein sequence ID" value="MDQ0227681.1"/>
    <property type="molecule type" value="Genomic_DNA"/>
</dbReference>
<dbReference type="Proteomes" id="UP001232245">
    <property type="component" value="Unassembled WGS sequence"/>
</dbReference>
<feature type="transmembrane region" description="Helical" evidence="1">
    <location>
        <begin position="106"/>
        <end position="126"/>
    </location>
</feature>
<evidence type="ECO:0000313" key="4">
    <source>
        <dbReference type="Proteomes" id="UP001232245"/>
    </source>
</evidence>
<dbReference type="Pfam" id="PF04892">
    <property type="entry name" value="VanZ"/>
    <property type="match status" value="1"/>
</dbReference>
<sequence length="166" mass="19541">MKSLIKIALFISFCIYLLVLTKLVLFKYISFNDLSSHFNFKYNDYYWHNHNFIPFKTISYYLFFSNDINFDIRFDNITGNIIGFTPYGFILPLLSKRFLSIKRIIIATFCLSLSYEVFQLMFKFGSFDIDDLILNTFGGFIGYIPILMFQLFSNMSKKPISKSASN</sequence>
<evidence type="ECO:0000259" key="2">
    <source>
        <dbReference type="Pfam" id="PF04892"/>
    </source>
</evidence>
<dbReference type="InterPro" id="IPR053150">
    <property type="entry name" value="Teicoplanin_resist-assoc"/>
</dbReference>